<feature type="compositionally biased region" description="Polar residues" evidence="1">
    <location>
        <begin position="584"/>
        <end position="602"/>
    </location>
</feature>
<feature type="region of interest" description="Disordered" evidence="1">
    <location>
        <begin position="294"/>
        <end position="322"/>
    </location>
</feature>
<evidence type="ECO:0000256" key="1">
    <source>
        <dbReference type="SAM" id="MobiDB-lite"/>
    </source>
</evidence>
<accession>A0A1C3KE90</accession>
<organism evidence="2 3">
    <name type="scientific">Plasmodium malariae</name>
    <dbReference type="NCBI Taxonomy" id="5858"/>
    <lineage>
        <taxon>Eukaryota</taxon>
        <taxon>Sar</taxon>
        <taxon>Alveolata</taxon>
        <taxon>Apicomplexa</taxon>
        <taxon>Aconoidasida</taxon>
        <taxon>Haemosporida</taxon>
        <taxon>Plasmodiidae</taxon>
        <taxon>Plasmodium</taxon>
        <taxon>Plasmodium (Plasmodium)</taxon>
    </lineage>
</organism>
<evidence type="ECO:0000313" key="3">
    <source>
        <dbReference type="Proteomes" id="UP000219799"/>
    </source>
</evidence>
<reference evidence="2 3" key="1">
    <citation type="submission" date="2016-06" db="EMBL/GenBank/DDBJ databases">
        <authorList>
            <consortium name="Pathogen Informatics"/>
        </authorList>
    </citation>
    <scope>NUCLEOTIDE SEQUENCE [LARGE SCALE GENOMIC DNA]</scope>
    <source>
        <strain evidence="2">PmlGA01</strain>
    </source>
</reference>
<proteinExistence type="predicted"/>
<dbReference type="AlphaFoldDB" id="A0A1C3KE90"/>
<evidence type="ECO:0000313" key="2">
    <source>
        <dbReference type="EMBL" id="SBT71871.1"/>
    </source>
</evidence>
<feature type="compositionally biased region" description="Low complexity" evidence="1">
    <location>
        <begin position="182"/>
        <end position="193"/>
    </location>
</feature>
<name>A0A1C3KE90_PLAMA</name>
<feature type="compositionally biased region" description="Basic and acidic residues" evidence="1">
    <location>
        <begin position="140"/>
        <end position="163"/>
    </location>
</feature>
<feature type="region of interest" description="Disordered" evidence="1">
    <location>
        <begin position="567"/>
        <end position="608"/>
    </location>
</feature>
<gene>
    <name evidence="2" type="primary">PmlGA01_100035200</name>
    <name evidence="2" type="ORF">PMLGA01_100035200</name>
</gene>
<feature type="compositionally biased region" description="Basic and acidic residues" evidence="1">
    <location>
        <begin position="294"/>
        <end position="315"/>
    </location>
</feature>
<feature type="region of interest" description="Disordered" evidence="1">
    <location>
        <begin position="85"/>
        <end position="117"/>
    </location>
</feature>
<protein>
    <submittedName>
        <fullName evidence="2">Uncharacterized protein</fullName>
    </submittedName>
</protein>
<sequence>MKAKKKSAKKSKLEVSNNLINEYYNIIPNIEIEIENLLKTFHVKKYDYKIIHFLIDIIQNETLKILRNAKSIKERINHKNLSIHDEPNNNIINNDENNYDDQRKNSTTFDQSKKRASFDKSSSTVNLKICNIKCDDKWNDRKDGEQEKDAEREGKNKGEKNDVMNDPNYSEEKENVHKCAASGSSSIRNSSNCNEDHNDGDCNRRNVEKVVKGDVGVEGGVKEDDGAGIEAGVDVNVRVHTGVNVDYNEGIDWEGKKSQDCINNANAKVNIIKHKQSQEKLNLPESSTIEAVNTKEGEEGNKDIRQEIETSENNKNEGNLENSKELQNEASTVQLQNDENNYGIFKKISSYFTKKNKVEEEALNNVEQINLSGIFSNGDDNNLNNLLCENNNELINIGKLNTQEEMDQKSVEEFVRSDKERSAHDEMVNEKGENDNMLNERVSSDTVIGTNAMNDENKTVNNTTDEKMNNEVIDEKEKTTNEENNVKNANDEIIENNVNSNMNSNVNSNMNSNVNSNMNSNVNSNVNSNMNSNVNSNMNSNVNSNMNSNMNSNVNSNMNSNINSNMNGNNKDKIPYEEKEDNKNGSISMAKHNNVNEKTTQNNDKDGIKKESVNNINEQVLIIDEVSVNLAIKEYVLKYIYRKKNDDFLFDELAYQTKDTNNIIIDRNVKYPSGFPPYLPDDCSINTVLPSWNIKYNFNSAKKKSYI</sequence>
<dbReference type="EMBL" id="LT594498">
    <property type="protein sequence ID" value="SBT71871.1"/>
    <property type="molecule type" value="Genomic_DNA"/>
</dbReference>
<dbReference type="VEuPathDB" id="PlasmoDB:PmUG01_10043900"/>
<feature type="compositionally biased region" description="Basic and acidic residues" evidence="1">
    <location>
        <begin position="570"/>
        <end position="583"/>
    </location>
</feature>
<feature type="region of interest" description="Disordered" evidence="1">
    <location>
        <begin position="140"/>
        <end position="199"/>
    </location>
</feature>
<dbReference type="Proteomes" id="UP000219799">
    <property type="component" value="Chromosome 10"/>
</dbReference>